<dbReference type="Gene3D" id="1.10.510.10">
    <property type="entry name" value="Transferase(Phosphotransferase) domain 1"/>
    <property type="match status" value="1"/>
</dbReference>
<dbReference type="EMBL" id="JAYDYQ010001088">
    <property type="protein sequence ID" value="KAK4487844.1"/>
    <property type="molecule type" value="Genomic_DNA"/>
</dbReference>
<dbReference type="Gene3D" id="3.30.200.20">
    <property type="entry name" value="Phosphorylase Kinase, domain 1"/>
    <property type="match status" value="1"/>
</dbReference>
<dbReference type="InterPro" id="IPR000719">
    <property type="entry name" value="Prot_kinase_dom"/>
</dbReference>
<gene>
    <name evidence="4" type="ORF">RD792_003580</name>
</gene>
<dbReference type="InterPro" id="IPR001245">
    <property type="entry name" value="Ser-Thr/Tyr_kinase_cat_dom"/>
</dbReference>
<comment type="caution">
    <text evidence="4">The sequence shown here is derived from an EMBL/GenBank/DDBJ whole genome shotgun (WGS) entry which is preliminary data.</text>
</comment>
<keyword evidence="2" id="KW-1003">Cell membrane</keyword>
<dbReference type="InterPro" id="IPR011009">
    <property type="entry name" value="Kinase-like_dom_sf"/>
</dbReference>
<evidence type="ECO:0000256" key="1">
    <source>
        <dbReference type="ARBA" id="ARBA00004236"/>
    </source>
</evidence>
<dbReference type="Proteomes" id="UP001291926">
    <property type="component" value="Unassembled WGS sequence"/>
</dbReference>
<sequence>MHLNCINSLYMKTSEASRISTETIIAESFTSQSIEFKEIKKATENFRPNSLLGEGRFDYVYKGWIHEYNLTAAKPGSGMAVAVKKWKGLQGRQEWMYKLYYLSKLQHPNLVKLIGHCSEEDNMLMVYEFMPNGSLVDHLFARRNQSLSWATRIKVATGAARALSFLHGLEIQVIHGGFKSGDILLDGEFNAKLSDFGLARNGPTGDMTHVSTRVMGTYGYAATGRLTAKSDVYGFGVILLELLTGRFAYDMLKVLQEQNLVNWVQPYLLHKRKWKRIMDTKLEGRYPQNGAYIVATLACKCVSQDPRKRPTMAEVLVALEQL</sequence>
<evidence type="ECO:0000259" key="3">
    <source>
        <dbReference type="PROSITE" id="PS50011"/>
    </source>
</evidence>
<proteinExistence type="predicted"/>
<dbReference type="InterPro" id="IPR050823">
    <property type="entry name" value="Plant_Ser_Thr_Prot_Kinase"/>
</dbReference>
<evidence type="ECO:0000313" key="4">
    <source>
        <dbReference type="EMBL" id="KAK4487844.1"/>
    </source>
</evidence>
<dbReference type="PROSITE" id="PS50011">
    <property type="entry name" value="PROTEIN_KINASE_DOM"/>
    <property type="match status" value="1"/>
</dbReference>
<comment type="subcellular location">
    <subcellularLocation>
        <location evidence="1">Cell membrane</location>
    </subcellularLocation>
</comment>
<dbReference type="SUPFAM" id="SSF56112">
    <property type="entry name" value="Protein kinase-like (PK-like)"/>
    <property type="match status" value="1"/>
</dbReference>
<keyword evidence="5" id="KW-1185">Reference proteome</keyword>
<name>A0ABR0DFQ1_9LAMI</name>
<protein>
    <recommendedName>
        <fullName evidence="3">Protein kinase domain-containing protein</fullName>
    </recommendedName>
</protein>
<reference evidence="4 5" key="1">
    <citation type="journal article" date="2023" name="bioRxiv">
        <title>Genome report: Whole genome sequence and annotation of Penstemon davidsonii.</title>
        <authorList>
            <person name="Ostevik K.L."/>
            <person name="Alabady M."/>
            <person name="Zhang M."/>
            <person name="Rausher M.D."/>
        </authorList>
    </citation>
    <scope>NUCLEOTIDE SEQUENCE [LARGE SCALE GENOMIC DNA]</scope>
    <source>
        <strain evidence="4">DNT005</strain>
        <tissue evidence="4">Whole leaf</tissue>
    </source>
</reference>
<dbReference type="Pfam" id="PF07714">
    <property type="entry name" value="PK_Tyr_Ser-Thr"/>
    <property type="match status" value="1"/>
</dbReference>
<evidence type="ECO:0000256" key="2">
    <source>
        <dbReference type="ARBA" id="ARBA00022475"/>
    </source>
</evidence>
<feature type="domain" description="Protein kinase" evidence="3">
    <location>
        <begin position="46"/>
        <end position="322"/>
    </location>
</feature>
<evidence type="ECO:0000313" key="5">
    <source>
        <dbReference type="Proteomes" id="UP001291926"/>
    </source>
</evidence>
<accession>A0ABR0DFQ1</accession>
<dbReference type="PANTHER" id="PTHR45621">
    <property type="entry name" value="OS01G0588500 PROTEIN-RELATED"/>
    <property type="match status" value="1"/>
</dbReference>
<organism evidence="4 5">
    <name type="scientific">Penstemon davidsonii</name>
    <dbReference type="NCBI Taxonomy" id="160366"/>
    <lineage>
        <taxon>Eukaryota</taxon>
        <taxon>Viridiplantae</taxon>
        <taxon>Streptophyta</taxon>
        <taxon>Embryophyta</taxon>
        <taxon>Tracheophyta</taxon>
        <taxon>Spermatophyta</taxon>
        <taxon>Magnoliopsida</taxon>
        <taxon>eudicotyledons</taxon>
        <taxon>Gunneridae</taxon>
        <taxon>Pentapetalae</taxon>
        <taxon>asterids</taxon>
        <taxon>lamiids</taxon>
        <taxon>Lamiales</taxon>
        <taxon>Plantaginaceae</taxon>
        <taxon>Cheloneae</taxon>
        <taxon>Penstemon</taxon>
    </lineage>
</organism>
<keyword evidence="2" id="KW-0472">Membrane</keyword>